<dbReference type="PANTHER" id="PTHR43201:SF5">
    <property type="entry name" value="MEDIUM-CHAIN ACYL-COA LIGASE ACSF2, MITOCHONDRIAL"/>
    <property type="match status" value="1"/>
</dbReference>
<evidence type="ECO:0000313" key="6">
    <source>
        <dbReference type="EMBL" id="ELR5217142.1"/>
    </source>
</evidence>
<feature type="transmembrane region" description="Helical" evidence="3">
    <location>
        <begin position="199"/>
        <end position="221"/>
    </location>
</feature>
<reference evidence="6" key="1">
    <citation type="submission" date="2023-10" db="EMBL/GenBank/DDBJ databases">
        <authorList>
            <consortium name="Clinical and Environmental Microbiology Branch: Whole genome sequencing antimicrobial resistance pathogens in the healthcare setting"/>
        </authorList>
    </citation>
    <scope>NUCLEOTIDE SEQUENCE</scope>
    <source>
        <strain evidence="6">2020QW-00022</strain>
    </source>
</reference>
<sequence length="505" mass="56947">MLVPNSNIYQSLLQRAKVQPDAVAIVFEEQSWSYHQLLVKVNQTMLWLTTTVQLKKGDRIVLGWGNTIEFCQLFYAAVGLGIQVIPLSTKMKEFEGKEHLSCINADAVFWDDTYQPWLAQLSEKGVSLSQWNNITLTDEINFINQVNEEDPAVVIFTSGTTGAPKGAVITHKNILSAVYAYQETLKLTEHDKTILAVPIYHITGLSAILALFIHIGGTIYLQKKFNAKDIISTIAKEKITFLHGSPTVFILLIQKIKENKSINLERFNSLKKIACGAGHLNEGTIKELSYIFAKTSIHSVYGLTETSSPATVFRDDIRYSDKKASSGTPIPGLEVAIRDDKGEDKPANTTGNIWVKGDVVIQRYWPDSPANTTSFNDGWFFTGDIGYRDDDGFLYIQDRIKDMINRGGEKIYSIEIEDLISNYPGVNEVAVIPIESTIYGEEPIAFIIPENQVCLTSKEIIEWLKDRVPTYKVPVRIIFTRNFPRTWNGKISKKDLKLRYYSLNN</sequence>
<dbReference type="Gene3D" id="3.40.50.12780">
    <property type="entry name" value="N-terminal domain of ligase-like"/>
    <property type="match status" value="1"/>
</dbReference>
<dbReference type="InterPro" id="IPR042099">
    <property type="entry name" value="ANL_N_sf"/>
</dbReference>
<comment type="similarity">
    <text evidence="1">Belongs to the ATP-dependent AMP-binding enzyme family.</text>
</comment>
<gene>
    <name evidence="7" type="ORF">M0K77_001630</name>
    <name evidence="6" type="ORF">M0K77_RS08150</name>
</gene>
<dbReference type="PANTHER" id="PTHR43201">
    <property type="entry name" value="ACYL-COA SYNTHETASE"/>
    <property type="match status" value="1"/>
</dbReference>
<keyword evidence="2 6" id="KW-0436">Ligase</keyword>
<evidence type="ECO:0000256" key="3">
    <source>
        <dbReference type="SAM" id="Phobius"/>
    </source>
</evidence>
<name>A0AAD2ZHW3_PRORE</name>
<evidence type="ECO:0000256" key="1">
    <source>
        <dbReference type="ARBA" id="ARBA00006432"/>
    </source>
</evidence>
<dbReference type="EMBL" id="ABEXCJ040000002">
    <property type="protein sequence ID" value="ELR5217142.1"/>
    <property type="molecule type" value="Genomic_DNA"/>
</dbReference>
<evidence type="ECO:0000313" key="7">
    <source>
        <dbReference type="EMBL" id="EMR4589329.1"/>
    </source>
</evidence>
<organism evidence="6">
    <name type="scientific">Providencia rettgeri</name>
    <dbReference type="NCBI Taxonomy" id="587"/>
    <lineage>
        <taxon>Bacteria</taxon>
        <taxon>Pseudomonadati</taxon>
        <taxon>Pseudomonadota</taxon>
        <taxon>Gammaproteobacteria</taxon>
        <taxon>Enterobacterales</taxon>
        <taxon>Morganellaceae</taxon>
        <taxon>Providencia</taxon>
    </lineage>
</organism>
<dbReference type="AlphaFoldDB" id="A0AAD2ZHW3"/>
<dbReference type="EMBL" id="ABEXCJ050000002">
    <property type="protein sequence ID" value="EMR4589329.1"/>
    <property type="molecule type" value="Genomic_DNA"/>
</dbReference>
<evidence type="ECO:0000259" key="4">
    <source>
        <dbReference type="Pfam" id="PF00501"/>
    </source>
</evidence>
<dbReference type="Gene3D" id="3.30.300.30">
    <property type="match status" value="1"/>
</dbReference>
<dbReference type="InterPro" id="IPR000873">
    <property type="entry name" value="AMP-dep_synth/lig_dom"/>
</dbReference>
<dbReference type="PROSITE" id="PS00455">
    <property type="entry name" value="AMP_BINDING"/>
    <property type="match status" value="1"/>
</dbReference>
<dbReference type="InterPro" id="IPR020845">
    <property type="entry name" value="AMP-binding_CS"/>
</dbReference>
<keyword evidence="3" id="KW-1133">Transmembrane helix</keyword>
<evidence type="ECO:0000256" key="2">
    <source>
        <dbReference type="ARBA" id="ARBA00022598"/>
    </source>
</evidence>
<evidence type="ECO:0000259" key="5">
    <source>
        <dbReference type="Pfam" id="PF13193"/>
    </source>
</evidence>
<keyword evidence="3" id="KW-0472">Membrane</keyword>
<feature type="domain" description="AMP-binding enzyme C-terminal" evidence="5">
    <location>
        <begin position="415"/>
        <end position="490"/>
    </location>
</feature>
<dbReference type="SUPFAM" id="SSF56801">
    <property type="entry name" value="Acetyl-CoA synthetase-like"/>
    <property type="match status" value="1"/>
</dbReference>
<dbReference type="GO" id="GO:0006631">
    <property type="term" value="P:fatty acid metabolic process"/>
    <property type="evidence" value="ECO:0007669"/>
    <property type="project" value="TreeGrafter"/>
</dbReference>
<dbReference type="GO" id="GO:0031956">
    <property type="term" value="F:medium-chain fatty acid-CoA ligase activity"/>
    <property type="evidence" value="ECO:0007669"/>
    <property type="project" value="TreeGrafter"/>
</dbReference>
<proteinExistence type="inferred from homology"/>
<accession>A0AAD2ZHW3</accession>
<dbReference type="Pfam" id="PF13193">
    <property type="entry name" value="AMP-binding_C"/>
    <property type="match status" value="1"/>
</dbReference>
<dbReference type="InterPro" id="IPR045851">
    <property type="entry name" value="AMP-bd_C_sf"/>
</dbReference>
<comment type="caution">
    <text evidence="6">The sequence shown here is derived from an EMBL/GenBank/DDBJ whole genome shotgun (WGS) entry which is preliminary data.</text>
</comment>
<dbReference type="InterPro" id="IPR025110">
    <property type="entry name" value="AMP-bd_C"/>
</dbReference>
<feature type="domain" description="AMP-dependent synthetase/ligase" evidence="4">
    <location>
        <begin position="14"/>
        <end position="365"/>
    </location>
</feature>
<keyword evidence="3" id="KW-0812">Transmembrane</keyword>
<protein>
    <submittedName>
        <fullName evidence="6">Acyl--CoA ligase</fullName>
    </submittedName>
</protein>
<dbReference type="Pfam" id="PF00501">
    <property type="entry name" value="AMP-binding"/>
    <property type="match status" value="1"/>
</dbReference>